<reference evidence="2" key="1">
    <citation type="journal article" date="2014" name="Int. J. Syst. Evol. Microbiol.">
        <title>Complete genome sequence of Corynebacterium casei LMG S-19264T (=DSM 44701T), isolated from a smear-ripened cheese.</title>
        <authorList>
            <consortium name="US DOE Joint Genome Institute (JGI-PGF)"/>
            <person name="Walter F."/>
            <person name="Albersmeier A."/>
            <person name="Kalinowski J."/>
            <person name="Ruckert C."/>
        </authorList>
    </citation>
    <scope>NUCLEOTIDE SEQUENCE</scope>
    <source>
        <strain evidence="2">CGMCC 1.15760</strain>
    </source>
</reference>
<dbReference type="InterPro" id="IPR018690">
    <property type="entry name" value="DUF2187"/>
</dbReference>
<evidence type="ECO:0008006" key="4">
    <source>
        <dbReference type="Google" id="ProtNLM"/>
    </source>
</evidence>
<sequence length="77" mass="8777">MSETKHASIGDEIAWECPKDKVKKVGVVRKVLENSVIVDMTVYEATVVSHKRYNVTKRSGNQSVKPQRKRKPLQVKL</sequence>
<evidence type="ECO:0000313" key="3">
    <source>
        <dbReference type="Proteomes" id="UP000616608"/>
    </source>
</evidence>
<gene>
    <name evidence="2" type="ORF">GCM10007425_29280</name>
</gene>
<dbReference type="AlphaFoldDB" id="A0A917GAG0"/>
<proteinExistence type="predicted"/>
<dbReference type="EMBL" id="BMJT01000013">
    <property type="protein sequence ID" value="GGG32783.1"/>
    <property type="molecule type" value="Genomic_DNA"/>
</dbReference>
<dbReference type="RefSeq" id="WP_188615817.1">
    <property type="nucleotide sequence ID" value="NZ_BMJT01000013.1"/>
</dbReference>
<name>A0A917GAG0_9BACI</name>
<organism evidence="2 3">
    <name type="scientific">Lysinibacillus alkalisoli</name>
    <dbReference type="NCBI Taxonomy" id="1911548"/>
    <lineage>
        <taxon>Bacteria</taxon>
        <taxon>Bacillati</taxon>
        <taxon>Bacillota</taxon>
        <taxon>Bacilli</taxon>
        <taxon>Bacillales</taxon>
        <taxon>Bacillaceae</taxon>
        <taxon>Lysinibacillus</taxon>
    </lineage>
</organism>
<comment type="caution">
    <text evidence="2">The sequence shown here is derived from an EMBL/GenBank/DDBJ whole genome shotgun (WGS) entry which is preliminary data.</text>
</comment>
<accession>A0A917GAG0</accession>
<feature type="compositionally biased region" description="Basic residues" evidence="1">
    <location>
        <begin position="66"/>
        <end position="77"/>
    </location>
</feature>
<evidence type="ECO:0000256" key="1">
    <source>
        <dbReference type="SAM" id="MobiDB-lite"/>
    </source>
</evidence>
<reference evidence="2" key="2">
    <citation type="submission" date="2020-09" db="EMBL/GenBank/DDBJ databases">
        <authorList>
            <person name="Sun Q."/>
            <person name="Zhou Y."/>
        </authorList>
    </citation>
    <scope>NUCLEOTIDE SEQUENCE</scope>
    <source>
        <strain evidence="2">CGMCC 1.15760</strain>
    </source>
</reference>
<feature type="region of interest" description="Disordered" evidence="1">
    <location>
        <begin position="54"/>
        <end position="77"/>
    </location>
</feature>
<feature type="compositionally biased region" description="Polar residues" evidence="1">
    <location>
        <begin position="56"/>
        <end position="65"/>
    </location>
</feature>
<keyword evidence="3" id="KW-1185">Reference proteome</keyword>
<protein>
    <recommendedName>
        <fullName evidence="4">DUF2187 domain-containing protein</fullName>
    </recommendedName>
</protein>
<dbReference type="Proteomes" id="UP000616608">
    <property type="component" value="Unassembled WGS sequence"/>
</dbReference>
<evidence type="ECO:0000313" key="2">
    <source>
        <dbReference type="EMBL" id="GGG32783.1"/>
    </source>
</evidence>
<dbReference type="Pfam" id="PF09953">
    <property type="entry name" value="DUF2187"/>
    <property type="match status" value="1"/>
</dbReference>